<proteinExistence type="predicted"/>
<sequence>MLKQQFFKYLLLYSLYYHKETPLHLAVQENKLDIINLLLENKADPNIRNFDGENVIFTAIRWSHPDLIELLIQNKADPNMYNKKSLSPLHVCVEYKAEAEARTLMLHGANPRYQDSQGKTPFHVAVQNRDTEMSKLFLECGDDLALIRDNNLKTVWDSCPAEFKNTVIPVEIPQPEDNSNKKEKPAEDEMQWLKDKKCCMCKNMDAERILLPCRHCVLCNNCTPKFLEQYFQCPVCKMAIFAAAKQ</sequence>
<reference evidence="6" key="2">
    <citation type="journal article" date="2007" name="Science">
        <title>Draft genome sequence of the sexually transmitted pathogen Trichomonas vaginalis.</title>
        <authorList>
            <person name="Carlton J.M."/>
            <person name="Hirt R.P."/>
            <person name="Silva J.C."/>
            <person name="Delcher A.L."/>
            <person name="Schatz M."/>
            <person name="Zhao Q."/>
            <person name="Wortman J.R."/>
            <person name="Bidwell S.L."/>
            <person name="Alsmark U.C.M."/>
            <person name="Besteiro S."/>
            <person name="Sicheritz-Ponten T."/>
            <person name="Noel C.J."/>
            <person name="Dacks J.B."/>
            <person name="Foster P.G."/>
            <person name="Simillion C."/>
            <person name="Van de Peer Y."/>
            <person name="Miranda-Saavedra D."/>
            <person name="Barton G.J."/>
            <person name="Westrop G.D."/>
            <person name="Mueller S."/>
            <person name="Dessi D."/>
            <person name="Fiori P.L."/>
            <person name="Ren Q."/>
            <person name="Paulsen I."/>
            <person name="Zhang H."/>
            <person name="Bastida-Corcuera F.D."/>
            <person name="Simoes-Barbosa A."/>
            <person name="Brown M.T."/>
            <person name="Hayes R.D."/>
            <person name="Mukherjee M."/>
            <person name="Okumura C.Y."/>
            <person name="Schneider R."/>
            <person name="Smith A.J."/>
            <person name="Vanacova S."/>
            <person name="Villalvazo M."/>
            <person name="Haas B.J."/>
            <person name="Pertea M."/>
            <person name="Feldblyum T.V."/>
            <person name="Utterback T.R."/>
            <person name="Shu C.L."/>
            <person name="Osoegawa K."/>
            <person name="de Jong P.J."/>
            <person name="Hrdy I."/>
            <person name="Horvathova L."/>
            <person name="Zubacova Z."/>
            <person name="Dolezal P."/>
            <person name="Malik S.B."/>
            <person name="Logsdon J.M. Jr."/>
            <person name="Henze K."/>
            <person name="Gupta A."/>
            <person name="Wang C.C."/>
            <person name="Dunne R.L."/>
            <person name="Upcroft J.A."/>
            <person name="Upcroft P."/>
            <person name="White O."/>
            <person name="Salzberg S.L."/>
            <person name="Tang P."/>
            <person name="Chiu C.-H."/>
            <person name="Lee Y.-S."/>
            <person name="Embley T.M."/>
            <person name="Coombs G.H."/>
            <person name="Mottram J.C."/>
            <person name="Tachezy J."/>
            <person name="Fraser-Liggett C.M."/>
            <person name="Johnson P.J."/>
        </authorList>
    </citation>
    <scope>NUCLEOTIDE SEQUENCE [LARGE SCALE GENOMIC DNA]</scope>
    <source>
        <strain evidence="6">G3</strain>
    </source>
</reference>
<evidence type="ECO:0000256" key="3">
    <source>
        <dbReference type="PROSITE-ProRule" id="PRU00023"/>
    </source>
</evidence>
<keyword evidence="4" id="KW-0863">Zinc-finger</keyword>
<dbReference type="SMART" id="SM00248">
    <property type="entry name" value="ANK"/>
    <property type="match status" value="4"/>
</dbReference>
<feature type="repeat" description="ANK" evidence="3">
    <location>
        <begin position="18"/>
        <end position="50"/>
    </location>
</feature>
<evidence type="ECO:0000313" key="6">
    <source>
        <dbReference type="EMBL" id="EAX85189.1"/>
    </source>
</evidence>
<dbReference type="RefSeq" id="XP_001298119.1">
    <property type="nucleotide sequence ID" value="XM_001298118.1"/>
</dbReference>
<dbReference type="PROSITE" id="PS50088">
    <property type="entry name" value="ANK_REPEAT"/>
    <property type="match status" value="3"/>
</dbReference>
<dbReference type="Pfam" id="PF00023">
    <property type="entry name" value="Ank"/>
    <property type="match status" value="1"/>
</dbReference>
<evidence type="ECO:0000313" key="7">
    <source>
        <dbReference type="Proteomes" id="UP000001542"/>
    </source>
</evidence>
<keyword evidence="4" id="KW-0479">Metal-binding</keyword>
<dbReference type="InterPro" id="IPR002110">
    <property type="entry name" value="Ankyrin_rpt"/>
</dbReference>
<keyword evidence="7" id="KW-1185">Reference proteome</keyword>
<name>A2GCC8_TRIV3</name>
<dbReference type="PROSITE" id="PS50089">
    <property type="entry name" value="ZF_RING_2"/>
    <property type="match status" value="1"/>
</dbReference>
<dbReference type="PROSITE" id="PS50297">
    <property type="entry name" value="ANK_REP_REGION"/>
    <property type="match status" value="2"/>
</dbReference>
<dbReference type="VEuPathDB" id="TrichDB:TVAGG3_0901790"/>
<dbReference type="KEGG" id="tva:4742827"/>
<gene>
    <name evidence="6" type="ORF">TVAG_383780</name>
</gene>
<dbReference type="InterPro" id="IPR001841">
    <property type="entry name" value="Znf_RING"/>
</dbReference>
<evidence type="ECO:0000259" key="5">
    <source>
        <dbReference type="PROSITE" id="PS50089"/>
    </source>
</evidence>
<keyword evidence="4" id="KW-0862">Zinc</keyword>
<dbReference type="InterPro" id="IPR013083">
    <property type="entry name" value="Znf_RING/FYVE/PHD"/>
</dbReference>
<feature type="domain" description="RING-type" evidence="5">
    <location>
        <begin position="198"/>
        <end position="237"/>
    </location>
</feature>
<keyword evidence="1" id="KW-0677">Repeat</keyword>
<dbReference type="STRING" id="5722.A2GCC8"/>
<evidence type="ECO:0000256" key="4">
    <source>
        <dbReference type="PROSITE-ProRule" id="PRU00175"/>
    </source>
</evidence>
<dbReference type="EMBL" id="DS115036">
    <property type="protein sequence ID" value="EAX85189.1"/>
    <property type="molecule type" value="Genomic_DNA"/>
</dbReference>
<reference evidence="6" key="1">
    <citation type="submission" date="2006-10" db="EMBL/GenBank/DDBJ databases">
        <authorList>
            <person name="Amadeo P."/>
            <person name="Zhao Q."/>
            <person name="Wortman J."/>
            <person name="Fraser-Liggett C."/>
            <person name="Carlton J."/>
        </authorList>
    </citation>
    <scope>NUCLEOTIDE SEQUENCE</scope>
    <source>
        <strain evidence="6">G3</strain>
    </source>
</reference>
<dbReference type="Proteomes" id="UP000001542">
    <property type="component" value="Unassembled WGS sequence"/>
</dbReference>
<evidence type="ECO:0000256" key="2">
    <source>
        <dbReference type="ARBA" id="ARBA00023043"/>
    </source>
</evidence>
<dbReference type="eggNOG" id="KOG0504">
    <property type="taxonomic scope" value="Eukaryota"/>
</dbReference>
<dbReference type="PANTHER" id="PTHR24198">
    <property type="entry name" value="ANKYRIN REPEAT AND PROTEIN KINASE DOMAIN-CONTAINING PROTEIN"/>
    <property type="match status" value="1"/>
</dbReference>
<dbReference type="Pfam" id="PF12796">
    <property type="entry name" value="Ank_2"/>
    <property type="match status" value="1"/>
</dbReference>
<dbReference type="Gene3D" id="1.25.40.20">
    <property type="entry name" value="Ankyrin repeat-containing domain"/>
    <property type="match status" value="1"/>
</dbReference>
<feature type="repeat" description="ANK" evidence="3">
    <location>
        <begin position="117"/>
        <end position="149"/>
    </location>
</feature>
<dbReference type="Gene3D" id="3.30.40.10">
    <property type="entry name" value="Zinc/RING finger domain, C3HC4 (zinc finger)"/>
    <property type="match status" value="1"/>
</dbReference>
<dbReference type="InterPro" id="IPR036770">
    <property type="entry name" value="Ankyrin_rpt-contain_sf"/>
</dbReference>
<dbReference type="AlphaFoldDB" id="A2GCC8"/>
<feature type="repeat" description="ANK" evidence="3">
    <location>
        <begin position="51"/>
        <end position="83"/>
    </location>
</feature>
<dbReference type="InParanoid" id="A2GCC8"/>
<dbReference type="VEuPathDB" id="TrichDB:TVAG_303660"/>
<dbReference type="Pfam" id="PF13920">
    <property type="entry name" value="zf-C3HC4_3"/>
    <property type="match status" value="1"/>
</dbReference>
<evidence type="ECO:0000256" key="1">
    <source>
        <dbReference type="ARBA" id="ARBA00022737"/>
    </source>
</evidence>
<protein>
    <recommendedName>
        <fullName evidence="5">RING-type domain-containing protein</fullName>
    </recommendedName>
</protein>
<dbReference type="OrthoDB" id="6708576at2759"/>
<accession>A2GCC8</accession>
<organism evidence="6 7">
    <name type="scientific">Trichomonas vaginalis (strain ATCC PRA-98 / G3)</name>
    <dbReference type="NCBI Taxonomy" id="412133"/>
    <lineage>
        <taxon>Eukaryota</taxon>
        <taxon>Metamonada</taxon>
        <taxon>Parabasalia</taxon>
        <taxon>Trichomonadida</taxon>
        <taxon>Trichomonadidae</taxon>
        <taxon>Trichomonas</taxon>
    </lineage>
</organism>
<dbReference type="PANTHER" id="PTHR24198:SF165">
    <property type="entry name" value="ANKYRIN REPEAT-CONTAINING PROTEIN-RELATED"/>
    <property type="match status" value="1"/>
</dbReference>
<dbReference type="SUPFAM" id="SSF48403">
    <property type="entry name" value="Ankyrin repeat"/>
    <property type="match status" value="1"/>
</dbReference>
<dbReference type="GO" id="GO:0008270">
    <property type="term" value="F:zinc ion binding"/>
    <property type="evidence" value="ECO:0007669"/>
    <property type="project" value="UniProtKB-KW"/>
</dbReference>
<keyword evidence="2 3" id="KW-0040">ANK repeat</keyword>
<dbReference type="SUPFAM" id="SSF57850">
    <property type="entry name" value="RING/U-box"/>
    <property type="match status" value="1"/>
</dbReference>